<dbReference type="Gene3D" id="3.90.110.10">
    <property type="entry name" value="Lactate dehydrogenase/glycoside hydrolase, family 4, C-terminal"/>
    <property type="match status" value="1"/>
</dbReference>
<dbReference type="GO" id="GO:0006089">
    <property type="term" value="P:lactate metabolic process"/>
    <property type="evidence" value="ECO:0007669"/>
    <property type="project" value="TreeGrafter"/>
</dbReference>
<dbReference type="GO" id="GO:0006096">
    <property type="term" value="P:glycolytic process"/>
    <property type="evidence" value="ECO:0007669"/>
    <property type="project" value="UniProtKB-UniRule"/>
</dbReference>
<feature type="binding site" evidence="10">
    <location>
        <position position="91"/>
    </location>
    <ligand>
        <name>NAD(+)</name>
        <dbReference type="ChEBI" id="CHEBI:57540"/>
    </ligand>
</feature>
<dbReference type="CDD" id="cd05291">
    <property type="entry name" value="HicDH_like"/>
    <property type="match status" value="1"/>
</dbReference>
<comment type="catalytic activity">
    <reaction evidence="8 10">
        <text>(S)-lactate + NAD(+) = pyruvate + NADH + H(+)</text>
        <dbReference type="Rhea" id="RHEA:23444"/>
        <dbReference type="ChEBI" id="CHEBI:15361"/>
        <dbReference type="ChEBI" id="CHEBI:15378"/>
        <dbReference type="ChEBI" id="CHEBI:16651"/>
        <dbReference type="ChEBI" id="CHEBI:57540"/>
        <dbReference type="ChEBI" id="CHEBI:57945"/>
        <dbReference type="EC" id="1.1.1.27"/>
    </reaction>
</comment>
<evidence type="ECO:0000256" key="11">
    <source>
        <dbReference type="PIRSR" id="PIRSR000102-1"/>
    </source>
</evidence>
<dbReference type="PRINTS" id="PR00086">
    <property type="entry name" value="LLDHDRGNASE"/>
</dbReference>
<comment type="function">
    <text evidence="9 10">Catalyzes the conversion of lactate to pyruvate.</text>
</comment>
<keyword evidence="10" id="KW-0963">Cytoplasm</keyword>
<dbReference type="NCBIfam" id="NF000824">
    <property type="entry name" value="PRK00066.1"/>
    <property type="match status" value="1"/>
</dbReference>
<feature type="binding site" evidence="10 13">
    <location>
        <position position="61"/>
    </location>
    <ligand>
        <name>NAD(+)</name>
        <dbReference type="ChEBI" id="CHEBI:57540"/>
    </ligand>
</feature>
<dbReference type="Gene3D" id="3.40.50.720">
    <property type="entry name" value="NAD(P)-binding Rossmann-like Domain"/>
    <property type="match status" value="1"/>
</dbReference>
<evidence type="ECO:0000256" key="9">
    <source>
        <dbReference type="ARBA" id="ARBA00056904"/>
    </source>
</evidence>
<dbReference type="STRING" id="1423764.FC95_GL000953"/>
<feature type="binding site" evidence="13">
    <location>
        <begin position="36"/>
        <end position="41"/>
    </location>
    <ligand>
        <name>NAD(+)</name>
        <dbReference type="ChEBI" id="CHEBI:57540"/>
    </ligand>
</feature>
<dbReference type="EMBL" id="BJVK01000024">
    <property type="protein sequence ID" value="GEL28860.1"/>
    <property type="molecule type" value="Genomic_DNA"/>
</dbReference>
<dbReference type="InterPro" id="IPR001236">
    <property type="entry name" value="Lactate/malate_DH_N"/>
</dbReference>
<dbReference type="PIRSF" id="PIRSF000102">
    <property type="entry name" value="Lac_mal_DH"/>
    <property type="match status" value="1"/>
</dbReference>
<feature type="binding site" evidence="12">
    <location>
        <position position="146"/>
    </location>
    <ligand>
        <name>substrate</name>
    </ligand>
</feature>
<dbReference type="PANTHER" id="PTHR43128">
    <property type="entry name" value="L-2-HYDROXYCARBOXYLATE DEHYDROGENASE (NAD(P)(+))"/>
    <property type="match status" value="1"/>
</dbReference>
<dbReference type="PANTHER" id="PTHR43128:SF16">
    <property type="entry name" value="L-LACTATE DEHYDROGENASE"/>
    <property type="match status" value="1"/>
</dbReference>
<feature type="binding site" evidence="10">
    <location>
        <position position="40"/>
    </location>
    <ligand>
        <name>NAD(+)</name>
        <dbReference type="ChEBI" id="CHEBI:57540"/>
    </ligand>
</feature>
<feature type="binding site" evidence="10">
    <location>
        <position position="169"/>
    </location>
    <ligand>
        <name>NAD(+)</name>
        <dbReference type="ChEBI" id="CHEBI:57540"/>
    </ligand>
</feature>
<dbReference type="InterPro" id="IPR018177">
    <property type="entry name" value="L-lactate_DH_AS"/>
</dbReference>
<evidence type="ECO:0000259" key="15">
    <source>
        <dbReference type="Pfam" id="PF02866"/>
    </source>
</evidence>
<evidence type="ECO:0000256" key="8">
    <source>
        <dbReference type="ARBA" id="ARBA00049258"/>
    </source>
</evidence>
<comment type="subcellular location">
    <subcellularLocation>
        <location evidence="10">Cytoplasm</location>
    </subcellularLocation>
</comment>
<feature type="domain" description="Lactate/malate dehydrogenase C-terminal" evidence="15">
    <location>
        <begin position="171"/>
        <end position="330"/>
    </location>
</feature>
<evidence type="ECO:0000313" key="17">
    <source>
        <dbReference type="Proteomes" id="UP000321893"/>
    </source>
</evidence>
<name>A0A511DVJ8_LENKE</name>
<evidence type="ECO:0000259" key="14">
    <source>
        <dbReference type="Pfam" id="PF00056"/>
    </source>
</evidence>
<evidence type="ECO:0000313" key="16">
    <source>
        <dbReference type="EMBL" id="GEL28860.1"/>
    </source>
</evidence>
<dbReference type="AlphaFoldDB" id="A0A511DVJ8"/>
<dbReference type="InterPro" id="IPR036291">
    <property type="entry name" value="NAD(P)-bd_dom_sf"/>
</dbReference>
<feature type="domain" description="Lactate/malate dehydrogenase N-terminal" evidence="14">
    <location>
        <begin position="31"/>
        <end position="168"/>
    </location>
</feature>
<evidence type="ECO:0000256" key="3">
    <source>
        <dbReference type="ARBA" id="ARBA00011881"/>
    </source>
</evidence>
<feature type="binding site" evidence="10">
    <location>
        <begin position="174"/>
        <end position="177"/>
    </location>
    <ligand>
        <name>substrate</name>
    </ligand>
</feature>
<protein>
    <recommendedName>
        <fullName evidence="5 10">L-lactate dehydrogenase</fullName>
        <shortName evidence="10">L-LDH</shortName>
        <ecNumber evidence="4 10">1.1.1.27</ecNumber>
    </recommendedName>
</protein>
<feature type="binding site" evidence="10">
    <location>
        <begin position="105"/>
        <end position="106"/>
    </location>
    <ligand>
        <name>NAD(+)</name>
        <dbReference type="ChEBI" id="CHEBI:57540"/>
    </ligand>
</feature>
<gene>
    <name evidence="16" type="primary">ldh1</name>
    <name evidence="10" type="synonym">ldh</name>
    <name evidence="16" type="ORF">LKE01_16800</name>
</gene>
<dbReference type="GO" id="GO:0005737">
    <property type="term" value="C:cytoplasm"/>
    <property type="evidence" value="ECO:0007669"/>
    <property type="project" value="UniProtKB-SubCell"/>
</dbReference>
<dbReference type="PROSITE" id="PS00064">
    <property type="entry name" value="L_LDH"/>
    <property type="match status" value="1"/>
</dbReference>
<comment type="caution">
    <text evidence="10">Lacks conserved residue(s) required for the propagation of feature annotation.</text>
</comment>
<evidence type="ECO:0000256" key="7">
    <source>
        <dbReference type="ARBA" id="ARBA00023027"/>
    </source>
</evidence>
<comment type="pathway">
    <text evidence="1 10">Fermentation; pyruvate fermentation to lactate; (S)-lactate from pyruvate: step 1/1.</text>
</comment>
<evidence type="ECO:0000256" key="12">
    <source>
        <dbReference type="PIRSR" id="PIRSR000102-2"/>
    </source>
</evidence>
<dbReference type="InterPro" id="IPR001557">
    <property type="entry name" value="L-lactate/malate_DH"/>
</dbReference>
<evidence type="ECO:0000256" key="10">
    <source>
        <dbReference type="HAMAP-Rule" id="MF_00488"/>
    </source>
</evidence>
<dbReference type="SUPFAM" id="SSF51735">
    <property type="entry name" value="NAD(P)-binding Rossmann-fold domains"/>
    <property type="match status" value="1"/>
</dbReference>
<dbReference type="Pfam" id="PF00056">
    <property type="entry name" value="Ldh_1_N"/>
    <property type="match status" value="1"/>
</dbReference>
<feature type="binding site" evidence="10">
    <location>
        <begin position="146"/>
        <end position="149"/>
    </location>
    <ligand>
        <name>substrate</name>
    </ligand>
</feature>
<evidence type="ECO:0000256" key="4">
    <source>
        <dbReference type="ARBA" id="ARBA00012967"/>
    </source>
</evidence>
<dbReference type="InterPro" id="IPR011304">
    <property type="entry name" value="L-lactate_DH"/>
</dbReference>
<feature type="binding site" evidence="12">
    <location>
        <position position="177"/>
    </location>
    <ligand>
        <name>substrate</name>
    </ligand>
</feature>
<keyword evidence="17" id="KW-1185">Reference proteome</keyword>
<dbReference type="UniPathway" id="UPA00554">
    <property type="reaction ID" value="UER00611"/>
</dbReference>
<dbReference type="Proteomes" id="UP000321893">
    <property type="component" value="Unassembled WGS sequence"/>
</dbReference>
<dbReference type="EC" id="1.1.1.27" evidence="4 10"/>
<feature type="binding site" evidence="12">
    <location>
        <position position="108"/>
    </location>
    <ligand>
        <name>substrate</name>
    </ligand>
</feature>
<evidence type="ECO:0000256" key="5">
    <source>
        <dbReference type="ARBA" id="ARBA00016495"/>
    </source>
</evidence>
<evidence type="ECO:0000256" key="6">
    <source>
        <dbReference type="ARBA" id="ARBA00023002"/>
    </source>
</evidence>
<keyword evidence="7 10" id="KW-0520">NAD</keyword>
<reference evidence="16" key="1">
    <citation type="submission" date="2019-07" db="EMBL/GenBank/DDBJ databases">
        <title>Whole genome shotgun sequence of Lactobacillus kefiri NBRC 15888.</title>
        <authorList>
            <person name="Hosoyama A."/>
            <person name="Uohara A."/>
            <person name="Ohji S."/>
            <person name="Ichikawa N."/>
        </authorList>
    </citation>
    <scope>NUCLEOTIDE SEQUENCE [LARGE SCALE GENOMIC DNA]</scope>
    <source>
        <strain evidence="16">NBRC 15888</strain>
    </source>
</reference>
<organism evidence="16 17">
    <name type="scientific">Lentilactobacillus kefiri</name>
    <name type="common">Lactobacillus kefiri</name>
    <dbReference type="NCBI Taxonomy" id="33962"/>
    <lineage>
        <taxon>Bacteria</taxon>
        <taxon>Bacillati</taxon>
        <taxon>Bacillota</taxon>
        <taxon>Bacilli</taxon>
        <taxon>Lactobacillales</taxon>
        <taxon>Lactobacillaceae</taxon>
        <taxon>Lentilactobacillus</taxon>
    </lineage>
</organism>
<evidence type="ECO:0000256" key="2">
    <source>
        <dbReference type="ARBA" id="ARBA00006054"/>
    </source>
</evidence>
<feature type="binding site" evidence="10">
    <location>
        <position position="254"/>
    </location>
    <ligand>
        <name>substrate</name>
    </ligand>
</feature>
<keyword evidence="6 10" id="KW-0560">Oxidoreductase</keyword>
<comment type="caution">
    <text evidence="16">The sequence shown here is derived from an EMBL/GenBank/DDBJ whole genome shotgun (WGS) entry which is preliminary data.</text>
</comment>
<feature type="active site" description="Proton acceptor" evidence="10 11">
    <location>
        <position position="201"/>
    </location>
</feature>
<dbReference type="SUPFAM" id="SSF56327">
    <property type="entry name" value="LDH C-terminal domain-like"/>
    <property type="match status" value="1"/>
</dbReference>
<dbReference type="NCBIfam" id="TIGR01771">
    <property type="entry name" value="L-LDH-NAD"/>
    <property type="match status" value="1"/>
</dbReference>
<comment type="similarity">
    <text evidence="2 10">Belongs to the LDH/MDH superfamily. LDH family.</text>
</comment>
<feature type="binding site" evidence="13">
    <location>
        <position position="121"/>
    </location>
    <ligand>
        <name>NAD(+)</name>
        <dbReference type="ChEBI" id="CHEBI:57540"/>
    </ligand>
</feature>
<dbReference type="HAMAP" id="MF_00488">
    <property type="entry name" value="Lactate_dehydrog"/>
    <property type="match status" value="1"/>
</dbReference>
<evidence type="ECO:0000256" key="13">
    <source>
        <dbReference type="PIRSR" id="PIRSR000102-3"/>
    </source>
</evidence>
<dbReference type="GO" id="GO:0004459">
    <property type="term" value="F:L-lactate dehydrogenase (NAD+) activity"/>
    <property type="evidence" value="ECO:0007669"/>
    <property type="project" value="UniProtKB-UniRule"/>
</dbReference>
<comment type="subunit">
    <text evidence="3 10">Homotetramer.</text>
</comment>
<feature type="binding site" evidence="10 12">
    <location>
        <position position="114"/>
    </location>
    <ligand>
        <name>substrate</name>
    </ligand>
</feature>
<proteinExistence type="inferred from homology"/>
<dbReference type="InterPro" id="IPR022383">
    <property type="entry name" value="Lactate/malate_DH_C"/>
</dbReference>
<dbReference type="FunFam" id="3.40.50.720:FF:000018">
    <property type="entry name" value="Malate dehydrogenase"/>
    <property type="match status" value="1"/>
</dbReference>
<sequence length="335" mass="35925">MPLLSSDLQAIEKRQTNGDAVMLNQIHKSKKVVLVGDGAVGSSYAFSLIQSQIADELVVVDVAKDHAEGDVIDLEDVMPMAGPMGIRAGEYSDAKDADLVVITAGVPRKPGETRLDLVSKNARILESIVRTIVDSGFNGIFLVSANPVDILTTITQRISGFPRTRVIGTGTSLDSARLQVALANKFQVNLQDIDANILGEHGDSSFAAYDEATIRGRALRTVAMEKNITDDELDQIEVDVRKKGGKIIGLKGATFYGVAYGLTMLTRAILNNENMVVPVSAPLSGEYGLNDIYIGSPALINSRGIAKVIEEPLSADEKAQMIRSARQMAEVLMNA</sequence>
<accession>A0A511DVJ8</accession>
<dbReference type="InterPro" id="IPR015955">
    <property type="entry name" value="Lactate_DH/Glyco_Ohase_4_C"/>
</dbReference>
<feature type="binding site" evidence="10">
    <location>
        <position position="127"/>
    </location>
    <ligand>
        <name>NAD(+)</name>
        <dbReference type="ChEBI" id="CHEBI:57540"/>
    </ligand>
</feature>
<evidence type="ECO:0000256" key="1">
    <source>
        <dbReference type="ARBA" id="ARBA00004843"/>
    </source>
</evidence>
<dbReference type="Pfam" id="PF02866">
    <property type="entry name" value="Ldh_1_C"/>
    <property type="match status" value="1"/>
</dbReference>